<dbReference type="Pfam" id="PF24827">
    <property type="entry name" value="AstE_AspA_cat"/>
    <property type="match status" value="1"/>
</dbReference>
<sequence>MVEDVVRLQLPVSEELAIQKNVIQGERGSGKRICVITGTHGDELEGQYVAWQLGRILAEKKGELLGSVEIYPSLNPMGISTIYRGLPGFDLDMNRIFPGSEGGSMHEYVAKKIVDDIQGADLAVDIHASNIFLRELPQIRINELTADKLVPMASHMNMDLIWVHSAATVLESTLAWSLNSIGTPCLVVEMGVGMRLTKEYGDRLTRGILATMTKMGMLPDYKGTIHQPLISHDGNVGYINANQSGIFMPEAKHGQYLKKGQLVGVIADPLTGEVREELLSPNAGLLFTLREYPVTLSGSLIARVLEV</sequence>
<dbReference type="PANTHER" id="PTHR37326:SF1">
    <property type="entry name" value="BLL3975 PROTEIN"/>
    <property type="match status" value="1"/>
</dbReference>
<reference evidence="6 7" key="1">
    <citation type="submission" date="2019-08" db="EMBL/GenBank/DDBJ databases">
        <title>In-depth cultivation of the pig gut microbiome towards novel bacterial diversity and tailored functional studies.</title>
        <authorList>
            <person name="Wylensek D."/>
            <person name="Hitch T.C.A."/>
            <person name="Clavel T."/>
        </authorList>
    </citation>
    <scope>NUCLEOTIDE SEQUENCE [LARGE SCALE GENOMIC DNA]</scope>
    <source>
        <strain evidence="6 7">WCA-693-APC-5D-A</strain>
    </source>
</reference>
<organism evidence="6 7">
    <name type="scientific">Anaerovibrio slackiae</name>
    <dbReference type="NCBI Taxonomy" id="2652309"/>
    <lineage>
        <taxon>Bacteria</taxon>
        <taxon>Bacillati</taxon>
        <taxon>Bacillota</taxon>
        <taxon>Negativicutes</taxon>
        <taxon>Selenomonadales</taxon>
        <taxon>Selenomonadaceae</taxon>
        <taxon>Anaerovibrio</taxon>
    </lineage>
</organism>
<dbReference type="GO" id="GO:0016788">
    <property type="term" value="F:hydrolase activity, acting on ester bonds"/>
    <property type="evidence" value="ECO:0007669"/>
    <property type="project" value="InterPro"/>
</dbReference>
<evidence type="ECO:0000256" key="4">
    <source>
        <dbReference type="ARBA" id="ARBA00022833"/>
    </source>
</evidence>
<evidence type="ECO:0000313" key="7">
    <source>
        <dbReference type="Proteomes" id="UP000433181"/>
    </source>
</evidence>
<dbReference type="InterPro" id="IPR053138">
    <property type="entry name" value="N-alpha-Ac-DABA_deacetylase"/>
</dbReference>
<dbReference type="EMBL" id="VUNR01000013">
    <property type="protein sequence ID" value="MSU08842.1"/>
    <property type="molecule type" value="Genomic_DNA"/>
</dbReference>
<feature type="domain" description="Succinylglutamate desuccinylase/Aspartoacylase catalytic" evidence="5">
    <location>
        <begin position="30"/>
        <end position="212"/>
    </location>
</feature>
<comment type="cofactor">
    <cofactor evidence="1">
        <name>Zn(2+)</name>
        <dbReference type="ChEBI" id="CHEBI:29105"/>
    </cofactor>
</comment>
<evidence type="ECO:0000313" key="6">
    <source>
        <dbReference type="EMBL" id="MSU08842.1"/>
    </source>
</evidence>
<dbReference type="Gene3D" id="3.40.630.10">
    <property type="entry name" value="Zn peptidases"/>
    <property type="match status" value="1"/>
</dbReference>
<dbReference type="AlphaFoldDB" id="A0A6I2UIM7"/>
<protein>
    <submittedName>
        <fullName evidence="6">Succinylglutamate desuccinylase</fullName>
    </submittedName>
</protein>
<keyword evidence="7" id="KW-1185">Reference proteome</keyword>
<evidence type="ECO:0000256" key="1">
    <source>
        <dbReference type="ARBA" id="ARBA00001947"/>
    </source>
</evidence>
<name>A0A6I2UIM7_9FIRM</name>
<gene>
    <name evidence="6" type="ORF">FYJ84_07590</name>
</gene>
<dbReference type="GeneID" id="96778776"/>
<proteinExistence type="predicted"/>
<dbReference type="CDD" id="cd06253">
    <property type="entry name" value="M14_ASTE_ASPA-like"/>
    <property type="match status" value="1"/>
</dbReference>
<keyword evidence="4" id="KW-0862">Zinc</keyword>
<evidence type="ECO:0000256" key="3">
    <source>
        <dbReference type="ARBA" id="ARBA00022801"/>
    </source>
</evidence>
<dbReference type="Proteomes" id="UP000433181">
    <property type="component" value="Unassembled WGS sequence"/>
</dbReference>
<evidence type="ECO:0000256" key="2">
    <source>
        <dbReference type="ARBA" id="ARBA00022723"/>
    </source>
</evidence>
<keyword evidence="3" id="KW-0378">Hydrolase</keyword>
<comment type="caution">
    <text evidence="6">The sequence shown here is derived from an EMBL/GenBank/DDBJ whole genome shotgun (WGS) entry which is preliminary data.</text>
</comment>
<accession>A0A6I2UIM7</accession>
<dbReference type="PANTHER" id="PTHR37326">
    <property type="entry name" value="BLL3975 PROTEIN"/>
    <property type="match status" value="1"/>
</dbReference>
<dbReference type="SUPFAM" id="SSF53187">
    <property type="entry name" value="Zn-dependent exopeptidases"/>
    <property type="match status" value="1"/>
</dbReference>
<dbReference type="RefSeq" id="WP_154407008.1">
    <property type="nucleotide sequence ID" value="NZ_VUNR01000013.1"/>
</dbReference>
<keyword evidence="2" id="KW-0479">Metal-binding</keyword>
<dbReference type="InterPro" id="IPR055438">
    <property type="entry name" value="AstE_AspA_cat"/>
</dbReference>
<evidence type="ECO:0000259" key="5">
    <source>
        <dbReference type="Pfam" id="PF24827"/>
    </source>
</evidence>
<dbReference type="GO" id="GO:0046872">
    <property type="term" value="F:metal ion binding"/>
    <property type="evidence" value="ECO:0007669"/>
    <property type="project" value="UniProtKB-KW"/>
</dbReference>